<evidence type="ECO:0000256" key="2">
    <source>
        <dbReference type="ARBA" id="ARBA00005745"/>
    </source>
</evidence>
<evidence type="ECO:0000256" key="4">
    <source>
        <dbReference type="ARBA" id="ARBA00022475"/>
    </source>
</evidence>
<evidence type="ECO:0000313" key="11">
    <source>
        <dbReference type="EMBL" id="PIR88087.1"/>
    </source>
</evidence>
<evidence type="ECO:0000256" key="5">
    <source>
        <dbReference type="ARBA" id="ARBA00022692"/>
    </source>
</evidence>
<dbReference type="EMBL" id="PFBC01000017">
    <property type="protein sequence ID" value="PIR88087.1"/>
    <property type="molecule type" value="Genomic_DNA"/>
</dbReference>
<evidence type="ECO:0000256" key="7">
    <source>
        <dbReference type="ARBA" id="ARBA00023136"/>
    </source>
</evidence>
<dbReference type="InterPro" id="IPR042094">
    <property type="entry name" value="T2SS_GspF_sf"/>
</dbReference>
<comment type="similarity">
    <text evidence="2 8">Belongs to the GSP F family.</text>
</comment>
<reference evidence="12" key="1">
    <citation type="submission" date="2017-09" db="EMBL/GenBank/DDBJ databases">
        <title>Depth-based differentiation of microbial function through sediment-hosted aquifers and enrichment of novel symbionts in the deep terrestrial subsurface.</title>
        <authorList>
            <person name="Probst A.J."/>
            <person name="Ladd B."/>
            <person name="Jarett J.K."/>
            <person name="Geller-Mcgrath D.E."/>
            <person name="Sieber C.M.K."/>
            <person name="Emerson J.B."/>
            <person name="Anantharaman K."/>
            <person name="Thomas B.C."/>
            <person name="Malmstrom R."/>
            <person name="Stieglmeier M."/>
            <person name="Klingl A."/>
            <person name="Woyke T."/>
            <person name="Ryan C.M."/>
            <person name="Banfield J.F."/>
        </authorList>
    </citation>
    <scope>NUCLEOTIDE SEQUENCE [LARGE SCALE GENOMIC DNA]</scope>
</reference>
<evidence type="ECO:0000256" key="9">
    <source>
        <dbReference type="SAM" id="Phobius"/>
    </source>
</evidence>
<comment type="subcellular location">
    <subcellularLocation>
        <location evidence="1 8">Cell membrane</location>
        <topology evidence="1 8">Multi-pass membrane protein</topology>
    </subcellularLocation>
</comment>
<dbReference type="PANTHER" id="PTHR30012">
    <property type="entry name" value="GENERAL SECRETION PATHWAY PROTEIN"/>
    <property type="match status" value="1"/>
</dbReference>
<protein>
    <recommendedName>
        <fullName evidence="10">Type II secretion system protein GspF domain-containing protein</fullName>
    </recommendedName>
</protein>
<organism evidence="11 12">
    <name type="scientific">Candidatus Harrisonbacteria bacterium CG10_big_fil_rev_8_21_14_0_10_45_28</name>
    <dbReference type="NCBI Taxonomy" id="1974586"/>
    <lineage>
        <taxon>Bacteria</taxon>
        <taxon>Candidatus Harrisoniibacteriota</taxon>
    </lineage>
</organism>
<dbReference type="Proteomes" id="UP000230903">
    <property type="component" value="Unassembled WGS sequence"/>
</dbReference>
<evidence type="ECO:0000256" key="8">
    <source>
        <dbReference type="RuleBase" id="RU003923"/>
    </source>
</evidence>
<feature type="domain" description="Type II secretion system protein GspF" evidence="10">
    <location>
        <begin position="64"/>
        <end position="187"/>
    </location>
</feature>
<sequence>MGILDKLFKKQGVKNLISPGSKSVVLNKKDIAVSMKNKLVESSKPRGIKKELFLHVSLQEKVMFARHLAVAIKAGMSMQDGLRLIQTQTKSKSFKRIIEVLLEDTSNGMFLSASMEKYVTVFGQLFVNIVRVGESSGTLTENLNYLALELKKKKELVSKLRGAMIYPAVILVATIGIVATLMIGIFPKILPVFSSMRITLPMSTKILIVVSEFLTNYTIWLAIGIALFIAGVIYISRYEWFKHGWHYLLLKTPLVGGIIRKVNAASMARILGLLLSSGVKIIESVNITADALSNRIYRRELKSAGETLRRGDFFSNYLGKHPELFPLIFVNMIQVGENTGNLTENLNYLAEFYQEDVEEVLKNMNSIVEPFLLLFMGLLVGFIALSVITPIYQISQSLTL</sequence>
<dbReference type="PROSITE" id="PS00874">
    <property type="entry name" value="T2SP_F"/>
    <property type="match status" value="1"/>
</dbReference>
<keyword evidence="3 8" id="KW-0813">Transport</keyword>
<keyword evidence="5 8" id="KW-0812">Transmembrane</keyword>
<dbReference type="InterPro" id="IPR001992">
    <property type="entry name" value="T2SS_GspF/T4SS_PilC_CS"/>
</dbReference>
<feature type="transmembrane region" description="Helical" evidence="9">
    <location>
        <begin position="163"/>
        <end position="186"/>
    </location>
</feature>
<feature type="transmembrane region" description="Helical" evidence="9">
    <location>
        <begin position="206"/>
        <end position="235"/>
    </location>
</feature>
<dbReference type="Pfam" id="PF00482">
    <property type="entry name" value="T2SSF"/>
    <property type="match status" value="2"/>
</dbReference>
<evidence type="ECO:0000256" key="1">
    <source>
        <dbReference type="ARBA" id="ARBA00004651"/>
    </source>
</evidence>
<gene>
    <name evidence="11" type="ORF">COU10_01150</name>
</gene>
<comment type="caution">
    <text evidence="11">The sequence shown here is derived from an EMBL/GenBank/DDBJ whole genome shotgun (WGS) entry which is preliminary data.</text>
</comment>
<dbReference type="InterPro" id="IPR018076">
    <property type="entry name" value="T2SS_GspF_dom"/>
</dbReference>
<name>A0A2H0UNT9_9BACT</name>
<proteinExistence type="inferred from homology"/>
<dbReference type="InterPro" id="IPR003004">
    <property type="entry name" value="GspF/PilC"/>
</dbReference>
<feature type="transmembrane region" description="Helical" evidence="9">
    <location>
        <begin position="371"/>
        <end position="392"/>
    </location>
</feature>
<keyword evidence="6 9" id="KW-1133">Transmembrane helix</keyword>
<dbReference type="Gene3D" id="1.20.81.30">
    <property type="entry name" value="Type II secretion system (T2SS), domain F"/>
    <property type="match status" value="2"/>
</dbReference>
<evidence type="ECO:0000256" key="3">
    <source>
        <dbReference type="ARBA" id="ARBA00022448"/>
    </source>
</evidence>
<dbReference type="PRINTS" id="PR00812">
    <property type="entry name" value="BCTERIALGSPF"/>
</dbReference>
<dbReference type="GO" id="GO:0009306">
    <property type="term" value="P:protein secretion"/>
    <property type="evidence" value="ECO:0007669"/>
    <property type="project" value="InterPro"/>
</dbReference>
<dbReference type="AlphaFoldDB" id="A0A2H0UNT9"/>
<evidence type="ECO:0000259" key="10">
    <source>
        <dbReference type="Pfam" id="PF00482"/>
    </source>
</evidence>
<dbReference type="GO" id="GO:0005886">
    <property type="term" value="C:plasma membrane"/>
    <property type="evidence" value="ECO:0007669"/>
    <property type="project" value="UniProtKB-SubCell"/>
</dbReference>
<evidence type="ECO:0000256" key="6">
    <source>
        <dbReference type="ARBA" id="ARBA00022989"/>
    </source>
</evidence>
<accession>A0A2H0UNT9</accession>
<feature type="domain" description="Type II secretion system protein GspF" evidence="10">
    <location>
        <begin position="268"/>
        <end position="390"/>
    </location>
</feature>
<dbReference type="PANTHER" id="PTHR30012:SF0">
    <property type="entry name" value="TYPE II SECRETION SYSTEM PROTEIN F-RELATED"/>
    <property type="match status" value="1"/>
</dbReference>
<keyword evidence="7 9" id="KW-0472">Membrane</keyword>
<evidence type="ECO:0000313" key="12">
    <source>
        <dbReference type="Proteomes" id="UP000230903"/>
    </source>
</evidence>
<keyword evidence="4" id="KW-1003">Cell membrane</keyword>